<keyword evidence="2" id="KW-1185">Reference proteome</keyword>
<organism evidence="1 2">
    <name type="scientific">Truepera radiovictrix (strain DSM 17093 / CIP 108686 / LMG 22925 / RQ-24)</name>
    <dbReference type="NCBI Taxonomy" id="649638"/>
    <lineage>
        <taxon>Bacteria</taxon>
        <taxon>Thermotogati</taxon>
        <taxon>Deinococcota</taxon>
        <taxon>Deinococci</taxon>
        <taxon>Trueperales</taxon>
        <taxon>Trueperaceae</taxon>
        <taxon>Truepera</taxon>
    </lineage>
</organism>
<dbReference type="KEGG" id="tra:Trad_2219"/>
<accession>D7CS02</accession>
<dbReference type="Proteomes" id="UP000000379">
    <property type="component" value="Chromosome"/>
</dbReference>
<dbReference type="AlphaFoldDB" id="D7CS02"/>
<protein>
    <submittedName>
        <fullName evidence="1">Uncharacterized protein</fullName>
    </submittedName>
</protein>
<evidence type="ECO:0000313" key="2">
    <source>
        <dbReference type="Proteomes" id="UP000000379"/>
    </source>
</evidence>
<proteinExistence type="predicted"/>
<gene>
    <name evidence="1" type="ordered locus">Trad_2219</name>
</gene>
<reference evidence="1 2" key="2">
    <citation type="journal article" date="2011" name="Stand. Genomic Sci.">
        <title>Complete genome sequence of Truepera radiovictrix type strain (RQ-24).</title>
        <authorList>
            <person name="Ivanova N."/>
            <person name="Rohde C."/>
            <person name="Munk C."/>
            <person name="Nolan M."/>
            <person name="Lucas S."/>
            <person name="Del Rio T.G."/>
            <person name="Tice H."/>
            <person name="Deshpande S."/>
            <person name="Cheng J.F."/>
            <person name="Tapia R."/>
            <person name="Han C."/>
            <person name="Goodwin L."/>
            <person name="Pitluck S."/>
            <person name="Liolios K."/>
            <person name="Mavromatis K."/>
            <person name="Mikhailova N."/>
            <person name="Pati A."/>
            <person name="Chen A."/>
            <person name="Palaniappan K."/>
            <person name="Land M."/>
            <person name="Hauser L."/>
            <person name="Chang Y.J."/>
            <person name="Jeffries C.D."/>
            <person name="Brambilla E."/>
            <person name="Rohde M."/>
            <person name="Goker M."/>
            <person name="Tindall B.J."/>
            <person name="Woyke T."/>
            <person name="Bristow J."/>
            <person name="Eisen J.A."/>
            <person name="Markowitz V."/>
            <person name="Hugenholtz P."/>
            <person name="Kyrpides N.C."/>
            <person name="Klenk H.P."/>
            <person name="Lapidus A."/>
        </authorList>
    </citation>
    <scope>NUCLEOTIDE SEQUENCE [LARGE SCALE GENOMIC DNA]</scope>
    <source>
        <strain evidence="2">DSM 17093 / CIP 108686 / LMG 22925 / RQ-24</strain>
    </source>
</reference>
<dbReference type="STRING" id="649638.Trad_2219"/>
<dbReference type="EMBL" id="CP002049">
    <property type="protein sequence ID" value="ADI15330.1"/>
    <property type="molecule type" value="Genomic_DNA"/>
</dbReference>
<dbReference type="HOGENOM" id="CLU_1495571_0_0_0"/>
<evidence type="ECO:0000313" key="1">
    <source>
        <dbReference type="EMBL" id="ADI15330.1"/>
    </source>
</evidence>
<reference evidence="2" key="1">
    <citation type="submission" date="2010-05" db="EMBL/GenBank/DDBJ databases">
        <title>The complete genome of Truepera radiovictris DSM 17093.</title>
        <authorList>
            <consortium name="US DOE Joint Genome Institute (JGI-PGF)"/>
            <person name="Lucas S."/>
            <person name="Copeland A."/>
            <person name="Lapidus A."/>
            <person name="Glavina del Rio T."/>
            <person name="Dalin E."/>
            <person name="Tice H."/>
            <person name="Bruce D."/>
            <person name="Goodwin L."/>
            <person name="Pitluck S."/>
            <person name="Kyrpides N."/>
            <person name="Mavromatis K."/>
            <person name="Ovchinnikova G."/>
            <person name="Munk A.C."/>
            <person name="Detter J.C."/>
            <person name="Han C."/>
            <person name="Tapia R."/>
            <person name="Land M."/>
            <person name="Hauser L."/>
            <person name="Markowitz V."/>
            <person name="Cheng J.-F."/>
            <person name="Hugenholtz P."/>
            <person name="Woyke T."/>
            <person name="Wu D."/>
            <person name="Tindall B."/>
            <person name="Pomrenke H.G."/>
            <person name="Brambilla E."/>
            <person name="Klenk H.-P."/>
            <person name="Eisen J.A."/>
        </authorList>
    </citation>
    <scope>NUCLEOTIDE SEQUENCE [LARGE SCALE GENOMIC DNA]</scope>
    <source>
        <strain evidence="2">DSM 17093 / CIP 108686 / LMG 22925 / RQ-24</strain>
    </source>
</reference>
<name>D7CS02_TRURR</name>
<dbReference type="RefSeq" id="WP_013178694.1">
    <property type="nucleotide sequence ID" value="NC_014221.1"/>
</dbReference>
<sequence length="180" mass="20695">MWSVNRKLCDQANAYWQHNRLKRHHRTALSRTLHLLDLSPHTTRLWFSYPVRKLLRAYPYMWLPYLFAELLRRDPECRQIWQETAKVSAEAPHRLQRWGLLEALSEVAQAEIDAGETPVYKLTWKFRGAAYHEGSTLHYLFERDAMAASRARRAPAGAADAADPMVVAAPVGGEDVTARA</sequence>